<evidence type="ECO:0008006" key="4">
    <source>
        <dbReference type="Google" id="ProtNLM"/>
    </source>
</evidence>
<accession>A0ABU0T219</accession>
<dbReference type="Proteomes" id="UP001230328">
    <property type="component" value="Unassembled WGS sequence"/>
</dbReference>
<feature type="region of interest" description="Disordered" evidence="1">
    <location>
        <begin position="183"/>
        <end position="203"/>
    </location>
</feature>
<protein>
    <recommendedName>
        <fullName evidence="4">Lipoprotein</fullName>
    </recommendedName>
</protein>
<dbReference type="EMBL" id="JAUSZI010000002">
    <property type="protein sequence ID" value="MDQ1029836.1"/>
    <property type="molecule type" value="Genomic_DNA"/>
</dbReference>
<name>A0ABU0T219_9ACTN</name>
<evidence type="ECO:0000313" key="2">
    <source>
        <dbReference type="EMBL" id="MDQ1029836.1"/>
    </source>
</evidence>
<organism evidence="2 3">
    <name type="scientific">Streptomyces umbrinus</name>
    <dbReference type="NCBI Taxonomy" id="67370"/>
    <lineage>
        <taxon>Bacteria</taxon>
        <taxon>Bacillati</taxon>
        <taxon>Actinomycetota</taxon>
        <taxon>Actinomycetes</taxon>
        <taxon>Kitasatosporales</taxon>
        <taxon>Streptomycetaceae</taxon>
        <taxon>Streptomyces</taxon>
        <taxon>Streptomyces phaeochromogenes group</taxon>
    </lineage>
</organism>
<feature type="region of interest" description="Disordered" evidence="1">
    <location>
        <begin position="1"/>
        <end position="21"/>
    </location>
</feature>
<keyword evidence="3" id="KW-1185">Reference proteome</keyword>
<comment type="caution">
    <text evidence="2">The sequence shown here is derived from an EMBL/GenBank/DDBJ whole genome shotgun (WGS) entry which is preliminary data.</text>
</comment>
<gene>
    <name evidence="2" type="ORF">QF035_007418</name>
</gene>
<sequence length="300" mass="31403">MHPMHAHRRTHHARTHPYPRLRHPVPLVGGATALVAALLATGCGSAPDATTGAADDSAFSTVRFELGPRGGIQVSGASRDAVAPAGAHPASAGRAHAFDRPDGRLLVVLRHWSGPGAERASRGRVPRLPPLDEAAVETAFLVDTANWVRADLDGHPLQWLRRDTIRIDATNIAAGDTARLTLSAPHRGRDGQPTPPAGNRSCEGLDDWATRDAVLPAVEAGAPVADVLARLRKQCLDVQYASLPGGARPGTVERVLVPLAGRPDVLVAVPTVGGTELPGRTAGSTVLVDPRRPATMVVAR</sequence>
<reference evidence="2 3" key="1">
    <citation type="submission" date="2023-07" db="EMBL/GenBank/DDBJ databases">
        <title>Comparative genomics of wheat-associated soil bacteria to identify genetic determinants of phenazine resistance.</title>
        <authorList>
            <person name="Mouncey N."/>
        </authorList>
    </citation>
    <scope>NUCLEOTIDE SEQUENCE [LARGE SCALE GENOMIC DNA]</scope>
    <source>
        <strain evidence="2 3">V2I4</strain>
    </source>
</reference>
<evidence type="ECO:0000256" key="1">
    <source>
        <dbReference type="SAM" id="MobiDB-lite"/>
    </source>
</evidence>
<proteinExistence type="predicted"/>
<evidence type="ECO:0000313" key="3">
    <source>
        <dbReference type="Proteomes" id="UP001230328"/>
    </source>
</evidence>